<evidence type="ECO:0000259" key="5">
    <source>
        <dbReference type="PROSITE" id="PS50932"/>
    </source>
</evidence>
<dbReference type="Proteomes" id="UP000539175">
    <property type="component" value="Unassembled WGS sequence"/>
</dbReference>
<protein>
    <submittedName>
        <fullName evidence="6">DNA-binding LacI/PurR family transcriptional regulator</fullName>
    </submittedName>
</protein>
<dbReference type="CDD" id="cd01392">
    <property type="entry name" value="HTH_LacI"/>
    <property type="match status" value="1"/>
</dbReference>
<keyword evidence="7" id="KW-1185">Reference proteome</keyword>
<dbReference type="Gene3D" id="1.10.260.40">
    <property type="entry name" value="lambda repressor-like DNA-binding domains"/>
    <property type="match status" value="1"/>
</dbReference>
<dbReference type="PANTHER" id="PTHR30146:SF95">
    <property type="entry name" value="RIBOSE OPERON REPRESSOR"/>
    <property type="match status" value="1"/>
</dbReference>
<dbReference type="InterPro" id="IPR010982">
    <property type="entry name" value="Lambda_DNA-bd_dom_sf"/>
</dbReference>
<comment type="caution">
    <text evidence="6">The sequence shown here is derived from an EMBL/GenBank/DDBJ whole genome shotgun (WGS) entry which is preliminary data.</text>
</comment>
<dbReference type="SUPFAM" id="SSF53822">
    <property type="entry name" value="Periplasmic binding protein-like I"/>
    <property type="match status" value="1"/>
</dbReference>
<keyword evidence="3 6" id="KW-0238">DNA-binding</keyword>
<reference evidence="6 7" key="1">
    <citation type="submission" date="2020-08" db="EMBL/GenBank/DDBJ databases">
        <title>Genomic Encyclopedia of Type Strains, Phase IV (KMG-IV): sequencing the most valuable type-strain genomes for metagenomic binning, comparative biology and taxonomic classification.</title>
        <authorList>
            <person name="Goeker M."/>
        </authorList>
    </citation>
    <scope>NUCLEOTIDE SEQUENCE [LARGE SCALE GENOMIC DNA]</scope>
    <source>
        <strain evidence="6 7">DSM 22198</strain>
    </source>
</reference>
<sequence length="361" mass="39033">MESVAPRTSSARSRPATAEDVARLAGVSRSAVSRTFTEGASVSEATRQRVVEAARALKYRPNLMARSLMTNRSFMVGVAVSHLDNQFYPEVVEQLSDQLGAIGYRVLLFITHGNTELDPMLDELLRYRVDALILASSSLSSALAEECRQGGVPVIMFNNTDLANRTPAVAGDNTHGAAMAADFLWAAGHRRFGFIAGIEESSTSREREAGFKDALRRHGADRPMRACGHFTFDGAMAATRQLLSAPTPPEALFCTNDHMALAAIEVARSEFGLTPGRELSIVGFDDVAIAAWPGFQLTTYSQPVAHMVARTVGLVKDALAGTKDGQCHHIIQGDLIVRASARRPATGIVRTPEGQEIWRRA</sequence>
<evidence type="ECO:0000256" key="3">
    <source>
        <dbReference type="ARBA" id="ARBA00023125"/>
    </source>
</evidence>
<dbReference type="SUPFAM" id="SSF47413">
    <property type="entry name" value="lambda repressor-like DNA-binding domains"/>
    <property type="match status" value="1"/>
</dbReference>
<feature type="domain" description="HTH lacI-type" evidence="5">
    <location>
        <begin position="16"/>
        <end position="70"/>
    </location>
</feature>
<dbReference type="AlphaFoldDB" id="A0A7X0B1H6"/>
<organism evidence="6 7">
    <name type="scientific">Nitrospirillum iridis</name>
    <dbReference type="NCBI Taxonomy" id="765888"/>
    <lineage>
        <taxon>Bacteria</taxon>
        <taxon>Pseudomonadati</taxon>
        <taxon>Pseudomonadota</taxon>
        <taxon>Alphaproteobacteria</taxon>
        <taxon>Rhodospirillales</taxon>
        <taxon>Azospirillaceae</taxon>
        <taxon>Nitrospirillum</taxon>
    </lineage>
</organism>
<evidence type="ECO:0000313" key="7">
    <source>
        <dbReference type="Proteomes" id="UP000539175"/>
    </source>
</evidence>
<accession>A0A7X0B1H6</accession>
<proteinExistence type="predicted"/>
<dbReference type="PROSITE" id="PS50932">
    <property type="entry name" value="HTH_LACI_2"/>
    <property type="match status" value="1"/>
</dbReference>
<dbReference type="InterPro" id="IPR000843">
    <property type="entry name" value="HTH_LacI"/>
</dbReference>
<name>A0A7X0B1H6_9PROT</name>
<dbReference type="RefSeq" id="WP_184803528.1">
    <property type="nucleotide sequence ID" value="NZ_JACIIZ010000011.1"/>
</dbReference>
<evidence type="ECO:0000256" key="1">
    <source>
        <dbReference type="ARBA" id="ARBA00022491"/>
    </source>
</evidence>
<dbReference type="Pfam" id="PF13377">
    <property type="entry name" value="Peripla_BP_3"/>
    <property type="match status" value="1"/>
</dbReference>
<evidence type="ECO:0000313" key="6">
    <source>
        <dbReference type="EMBL" id="MBB6253256.1"/>
    </source>
</evidence>
<dbReference type="Gene3D" id="3.40.50.2300">
    <property type="match status" value="2"/>
</dbReference>
<evidence type="ECO:0000256" key="4">
    <source>
        <dbReference type="ARBA" id="ARBA00023163"/>
    </source>
</evidence>
<dbReference type="InterPro" id="IPR046335">
    <property type="entry name" value="LacI/GalR-like_sensor"/>
</dbReference>
<dbReference type="SMART" id="SM00354">
    <property type="entry name" value="HTH_LACI"/>
    <property type="match status" value="1"/>
</dbReference>
<dbReference type="Pfam" id="PF00356">
    <property type="entry name" value="LacI"/>
    <property type="match status" value="1"/>
</dbReference>
<dbReference type="InterPro" id="IPR028082">
    <property type="entry name" value="Peripla_BP_I"/>
</dbReference>
<dbReference type="CDD" id="cd06278">
    <property type="entry name" value="PBP1_LacI-like"/>
    <property type="match status" value="1"/>
</dbReference>
<dbReference type="GO" id="GO:0000976">
    <property type="term" value="F:transcription cis-regulatory region binding"/>
    <property type="evidence" value="ECO:0007669"/>
    <property type="project" value="TreeGrafter"/>
</dbReference>
<dbReference type="GO" id="GO:0003700">
    <property type="term" value="F:DNA-binding transcription factor activity"/>
    <property type="evidence" value="ECO:0007669"/>
    <property type="project" value="TreeGrafter"/>
</dbReference>
<keyword evidence="4" id="KW-0804">Transcription</keyword>
<gene>
    <name evidence="6" type="ORF">FHS74_003825</name>
</gene>
<keyword evidence="1" id="KW-0678">Repressor</keyword>
<keyword evidence="2" id="KW-0805">Transcription regulation</keyword>
<dbReference type="EMBL" id="JACIIZ010000011">
    <property type="protein sequence ID" value="MBB6253256.1"/>
    <property type="molecule type" value="Genomic_DNA"/>
</dbReference>
<evidence type="ECO:0000256" key="2">
    <source>
        <dbReference type="ARBA" id="ARBA00023015"/>
    </source>
</evidence>
<dbReference type="PANTHER" id="PTHR30146">
    <property type="entry name" value="LACI-RELATED TRANSCRIPTIONAL REPRESSOR"/>
    <property type="match status" value="1"/>
</dbReference>